<evidence type="ECO:0000256" key="2">
    <source>
        <dbReference type="ARBA" id="ARBA00008806"/>
    </source>
</evidence>
<feature type="signal peptide" evidence="8">
    <location>
        <begin position="1"/>
        <end position="22"/>
    </location>
</feature>
<dbReference type="Gene3D" id="3.40.50.300">
    <property type="entry name" value="P-loop containing nucleotide triphosphate hydrolases"/>
    <property type="match status" value="1"/>
</dbReference>
<comment type="similarity">
    <text evidence="2">Belongs to the VirD4/TraG family.</text>
</comment>
<evidence type="ECO:0000256" key="8">
    <source>
        <dbReference type="SAM" id="SignalP"/>
    </source>
</evidence>
<evidence type="ECO:0000256" key="3">
    <source>
        <dbReference type="ARBA" id="ARBA00022475"/>
    </source>
</evidence>
<dbReference type="CDD" id="cd01127">
    <property type="entry name" value="TrwB_TraG_TraD_VirD4"/>
    <property type="match status" value="1"/>
</dbReference>
<dbReference type="InterPro" id="IPR003688">
    <property type="entry name" value="TraG/VirD4"/>
</dbReference>
<evidence type="ECO:0000256" key="7">
    <source>
        <dbReference type="SAM" id="MobiDB-lite"/>
    </source>
</evidence>
<keyword evidence="8" id="KW-0732">Signal</keyword>
<gene>
    <name evidence="9" type="primary">traG_3</name>
    <name evidence="9" type="ORF">CBLFYP116_05199</name>
</gene>
<feature type="region of interest" description="Disordered" evidence="7">
    <location>
        <begin position="498"/>
        <end position="517"/>
    </location>
</feature>
<name>A0A6N2XN14_9FIRM</name>
<dbReference type="GO" id="GO:0005886">
    <property type="term" value="C:plasma membrane"/>
    <property type="evidence" value="ECO:0007669"/>
    <property type="project" value="UniProtKB-SubCell"/>
</dbReference>
<evidence type="ECO:0000256" key="6">
    <source>
        <dbReference type="ARBA" id="ARBA00023136"/>
    </source>
</evidence>
<protein>
    <submittedName>
        <fullName evidence="9">Conjugal transfer protein TraG</fullName>
    </submittedName>
</protein>
<organism evidence="9">
    <name type="scientific">Enterocloster bolteae</name>
    <dbReference type="NCBI Taxonomy" id="208479"/>
    <lineage>
        <taxon>Bacteria</taxon>
        <taxon>Bacillati</taxon>
        <taxon>Bacillota</taxon>
        <taxon>Clostridia</taxon>
        <taxon>Lachnospirales</taxon>
        <taxon>Lachnospiraceae</taxon>
        <taxon>Enterocloster</taxon>
    </lineage>
</organism>
<dbReference type="InterPro" id="IPR051539">
    <property type="entry name" value="T4SS-coupling_protein"/>
</dbReference>
<dbReference type="PANTHER" id="PTHR37937:SF1">
    <property type="entry name" value="CONJUGATIVE TRANSFER: DNA TRANSPORT"/>
    <property type="match status" value="1"/>
</dbReference>
<accession>A0A6N2XN14</accession>
<dbReference type="PANTHER" id="PTHR37937">
    <property type="entry name" value="CONJUGATIVE TRANSFER: DNA TRANSPORT"/>
    <property type="match status" value="1"/>
</dbReference>
<dbReference type="PROSITE" id="PS51257">
    <property type="entry name" value="PROKAR_LIPOPROTEIN"/>
    <property type="match status" value="1"/>
</dbReference>
<comment type="subcellular location">
    <subcellularLocation>
        <location evidence="1">Cell membrane</location>
        <topology evidence="1">Multi-pass membrane protein</topology>
    </subcellularLocation>
</comment>
<evidence type="ECO:0000256" key="4">
    <source>
        <dbReference type="ARBA" id="ARBA00022692"/>
    </source>
</evidence>
<sequence length="531" mass="59793">MALKKKSILLSMAFLIGCFVCACGKEDSIVDESLVKDTEDVSSTEEMLHMVNHYMDEYLQTDSLVAKAKAEKYAKIISKTVMNSGGFDSANAGQNAFFYDSAEGLITAVILVIAEFCSPYALALEQAKRKQKALEQRKKEIAQMRKACIDKDIDFLPKAQTAILQKDVEAEILFQPEEQKEEKGEERHIISVFKLIQDLLGPSEVKGKSQFKLLMERLPEEHKARWLSGAALNTSDQAMASVLSTALSRLNAFLDSEIEQLLCFETKINTEKFCRNKSAVFLIMPEEDDSKYFLISLIVQQLYREMLSIADEMGGKLPNRVMFFLDEFGTLPAIQSAEMMFSASRSRRISFVPIIQSLAQLEKNYGKEGADIIIDNCQVCIYGGFAPNSEAANVLSKTLGDRTVMTGSISQGRDKSKSLQMTGRPLMTPDELKIMPKDTFIVTRTGVKPMKTKLKLFFEWGIELNETYPMRQAVVRKVHYANKKTIEEAIAKKYGLPQNPLQQPVKRPMQEQDKPLCNISKTMKGVEKSYD</sequence>
<keyword evidence="3" id="KW-1003">Cell membrane</keyword>
<dbReference type="AlphaFoldDB" id="A0A6N2XN14"/>
<reference evidence="9" key="1">
    <citation type="submission" date="2019-11" db="EMBL/GenBank/DDBJ databases">
        <authorList>
            <person name="Feng L."/>
        </authorList>
    </citation>
    <scope>NUCLEOTIDE SEQUENCE</scope>
    <source>
        <strain evidence="9">CbolteaeLFYP116</strain>
    </source>
</reference>
<dbReference type="EMBL" id="CACRTF010000020">
    <property type="protein sequence ID" value="VYT55622.1"/>
    <property type="molecule type" value="Genomic_DNA"/>
</dbReference>
<keyword evidence="6" id="KW-0472">Membrane</keyword>
<evidence type="ECO:0000313" key="9">
    <source>
        <dbReference type="EMBL" id="VYT55622.1"/>
    </source>
</evidence>
<dbReference type="SUPFAM" id="SSF52540">
    <property type="entry name" value="P-loop containing nucleoside triphosphate hydrolases"/>
    <property type="match status" value="1"/>
</dbReference>
<dbReference type="Pfam" id="PF02534">
    <property type="entry name" value="T4SS-DNA_transf"/>
    <property type="match status" value="1"/>
</dbReference>
<proteinExistence type="inferred from homology"/>
<keyword evidence="5" id="KW-1133">Transmembrane helix</keyword>
<keyword evidence="4" id="KW-0812">Transmembrane</keyword>
<evidence type="ECO:0000256" key="1">
    <source>
        <dbReference type="ARBA" id="ARBA00004651"/>
    </source>
</evidence>
<feature type="chain" id="PRO_5026757113" evidence="8">
    <location>
        <begin position="23"/>
        <end position="531"/>
    </location>
</feature>
<evidence type="ECO:0000256" key="5">
    <source>
        <dbReference type="ARBA" id="ARBA00022989"/>
    </source>
</evidence>
<dbReference type="InterPro" id="IPR027417">
    <property type="entry name" value="P-loop_NTPase"/>
</dbReference>